<evidence type="ECO:0000256" key="5">
    <source>
        <dbReference type="ARBA" id="ARBA00023002"/>
    </source>
</evidence>
<evidence type="ECO:0000256" key="1">
    <source>
        <dbReference type="ARBA" id="ARBA00001974"/>
    </source>
</evidence>
<dbReference type="PANTHER" id="PTHR42803">
    <property type="entry name" value="ACYL-COA DEHYDROGENASE"/>
    <property type="match status" value="1"/>
</dbReference>
<feature type="domain" description="Acetyl-CoA dehydrogenase-like C-terminal" evidence="9">
    <location>
        <begin position="487"/>
        <end position="620"/>
    </location>
</feature>
<keyword evidence="11" id="KW-1185">Reference proteome</keyword>
<comment type="cofactor">
    <cofactor evidence="1 6">
        <name>FAD</name>
        <dbReference type="ChEBI" id="CHEBI:57692"/>
    </cofactor>
</comment>
<evidence type="ECO:0000313" key="11">
    <source>
        <dbReference type="Proteomes" id="UP001589698"/>
    </source>
</evidence>
<gene>
    <name evidence="10" type="ORF">ACFFJG_08530</name>
</gene>
<sequence length="624" mass="67962">MSHYKTNLRDIEFNLFEVLGRDEVLGTGPFAEVDAETAREVLAEVDRLAREDLAASYVDSDRNPPVFDPTTHTAPLPESFKKSYKAWEDAEFWRLQVNEELGGTPAPSSLIWAIGEMVLGANAPIWMYGAGPAFAGVVHRNGNERDKRIAQHIVDRGWNTTMVLTEPDAGSDVGAGRTKATPNDDGSWNIEGVKRFITSAESDLCDNIIHLVLARPVGVEGAGGPGTKGLSLFIVPKIHFDHETGELTGERNGVYVTNVEHKMGIKVSNTCEVTFGDPSVGGGEAAKGWLLGEVHDGIAQMFQVIENARMMVGTKAIATLSTGYLNALEFAKERVQGADLTQAADKTAPRVAITHHPDVRRSLMTQKAFAEAMRALVLYTATWQDQVMVAEHEGTTDSDEARLAAAVNDLLLPIVKGYGSERSWVLLGTESLQTFGGSGFLQEYPVEQYVRDAKIDTLYEGTTAIQGQDFFFRKIVKDQGRALGHLAQQIQGFIASEAGNGRLKTERELLATALEDANAIVGHMINDLMSSQDDQRNIYKVGLNTSRLLMVLGDVVCAWLLLRQAEVALGKLAGEVSAKDKTFYEGKVAAAQFFAQTNLPKISAERAIAEATTLDLMDLDEASF</sequence>
<evidence type="ECO:0000256" key="2">
    <source>
        <dbReference type="ARBA" id="ARBA00009347"/>
    </source>
</evidence>
<evidence type="ECO:0000313" key="10">
    <source>
        <dbReference type="EMBL" id="MFC0222524.1"/>
    </source>
</evidence>
<dbReference type="GO" id="GO:0016491">
    <property type="term" value="F:oxidoreductase activity"/>
    <property type="evidence" value="ECO:0007669"/>
    <property type="project" value="UniProtKB-KW"/>
</dbReference>
<dbReference type="Gene3D" id="1.20.140.10">
    <property type="entry name" value="Butyryl-CoA Dehydrogenase, subunit A, domain 3"/>
    <property type="match status" value="1"/>
</dbReference>
<dbReference type="InterPro" id="IPR052166">
    <property type="entry name" value="Diverse_Acyl-CoA_DH"/>
</dbReference>
<dbReference type="Pfam" id="PF00441">
    <property type="entry name" value="Acyl-CoA_dh_1"/>
    <property type="match status" value="1"/>
</dbReference>
<evidence type="ECO:0000259" key="8">
    <source>
        <dbReference type="Pfam" id="PF02770"/>
    </source>
</evidence>
<evidence type="ECO:0000256" key="3">
    <source>
        <dbReference type="ARBA" id="ARBA00022630"/>
    </source>
</evidence>
<comment type="caution">
    <text evidence="10">The sequence shown here is derived from an EMBL/GenBank/DDBJ whole genome shotgun (WGS) entry which is preliminary data.</text>
</comment>
<keyword evidence="5 6" id="KW-0560">Oxidoreductase</keyword>
<evidence type="ECO:0000256" key="6">
    <source>
        <dbReference type="RuleBase" id="RU362125"/>
    </source>
</evidence>
<dbReference type="InterPro" id="IPR036250">
    <property type="entry name" value="AcylCo_DH-like_C"/>
</dbReference>
<dbReference type="RefSeq" id="WP_378518175.1">
    <property type="nucleotide sequence ID" value="NZ_CBCSDI010000002.1"/>
</dbReference>
<evidence type="ECO:0000256" key="4">
    <source>
        <dbReference type="ARBA" id="ARBA00022827"/>
    </source>
</evidence>
<dbReference type="InterPro" id="IPR009075">
    <property type="entry name" value="AcylCo_DH/oxidase_C"/>
</dbReference>
<organism evidence="10 11">
    <name type="scientific">Nocardioides zeicaulis</name>
    <dbReference type="NCBI Taxonomy" id="1776857"/>
    <lineage>
        <taxon>Bacteria</taxon>
        <taxon>Bacillati</taxon>
        <taxon>Actinomycetota</taxon>
        <taxon>Actinomycetes</taxon>
        <taxon>Propionibacteriales</taxon>
        <taxon>Nocardioidaceae</taxon>
        <taxon>Nocardioides</taxon>
    </lineage>
</organism>
<name>A0ABV6E0Z5_9ACTN</name>
<comment type="similarity">
    <text evidence="2 6">Belongs to the acyl-CoA dehydrogenase family.</text>
</comment>
<dbReference type="Pfam" id="PF12806">
    <property type="entry name" value="Acyl-CoA_dh_C"/>
    <property type="match status" value="1"/>
</dbReference>
<feature type="domain" description="Acyl-CoA oxidase/dehydrogenase middle" evidence="8">
    <location>
        <begin position="162"/>
        <end position="276"/>
    </location>
</feature>
<dbReference type="SUPFAM" id="SSF47203">
    <property type="entry name" value="Acyl-CoA dehydrogenase C-terminal domain-like"/>
    <property type="match status" value="1"/>
</dbReference>
<evidence type="ECO:0000259" key="7">
    <source>
        <dbReference type="Pfam" id="PF00441"/>
    </source>
</evidence>
<dbReference type="InterPro" id="IPR009100">
    <property type="entry name" value="AcylCoA_DH/oxidase_NM_dom_sf"/>
</dbReference>
<keyword evidence="3 6" id="KW-0285">Flavoprotein</keyword>
<feature type="domain" description="Acyl-CoA dehydrogenase/oxidase C-terminal" evidence="7">
    <location>
        <begin position="296"/>
        <end position="467"/>
    </location>
</feature>
<dbReference type="PANTHER" id="PTHR42803:SF1">
    <property type="entry name" value="BROAD-SPECIFICITY LINEAR ACYL-COA DEHYDROGENASE FADE5"/>
    <property type="match status" value="1"/>
</dbReference>
<proteinExistence type="inferred from homology"/>
<dbReference type="Proteomes" id="UP001589698">
    <property type="component" value="Unassembled WGS sequence"/>
</dbReference>
<dbReference type="InterPro" id="IPR006091">
    <property type="entry name" value="Acyl-CoA_Oxase/DH_mid-dom"/>
</dbReference>
<dbReference type="Gene3D" id="2.40.110.20">
    <property type="match status" value="1"/>
</dbReference>
<protein>
    <submittedName>
        <fullName evidence="10">Acyl-CoA dehydrogenase</fullName>
        <ecNumber evidence="10">1.3.8.-</ecNumber>
    </submittedName>
</protein>
<dbReference type="SUPFAM" id="SSF56645">
    <property type="entry name" value="Acyl-CoA dehydrogenase NM domain-like"/>
    <property type="match status" value="1"/>
</dbReference>
<evidence type="ECO:0000259" key="9">
    <source>
        <dbReference type="Pfam" id="PF12806"/>
    </source>
</evidence>
<dbReference type="Pfam" id="PF02770">
    <property type="entry name" value="Acyl-CoA_dh_M"/>
    <property type="match status" value="1"/>
</dbReference>
<accession>A0ABV6E0Z5</accession>
<dbReference type="EC" id="1.3.8.-" evidence="10"/>
<keyword evidence="4 6" id="KW-0274">FAD</keyword>
<reference evidence="10 11" key="1">
    <citation type="submission" date="2024-09" db="EMBL/GenBank/DDBJ databases">
        <authorList>
            <person name="Sun Q."/>
            <person name="Mori K."/>
        </authorList>
    </citation>
    <scope>NUCLEOTIDE SEQUENCE [LARGE SCALE GENOMIC DNA]</scope>
    <source>
        <strain evidence="10 11">CCM 8654</strain>
    </source>
</reference>
<dbReference type="EMBL" id="JBHLXH010000001">
    <property type="protein sequence ID" value="MFC0222524.1"/>
    <property type="molecule type" value="Genomic_DNA"/>
</dbReference>
<dbReference type="InterPro" id="IPR025878">
    <property type="entry name" value="Acyl-CoA_dh-like_C_dom"/>
</dbReference>